<keyword evidence="6" id="KW-0805">Transcription regulation</keyword>
<keyword evidence="6" id="KW-0678">Repressor</keyword>
<dbReference type="Proteomes" id="UP001295463">
    <property type="component" value="Chromosome"/>
</dbReference>
<dbReference type="InterPro" id="IPR030855">
    <property type="entry name" value="Bifunct_BirA"/>
</dbReference>
<evidence type="ECO:0000256" key="4">
    <source>
        <dbReference type="ARBA" id="ARBA00023267"/>
    </source>
</evidence>
<dbReference type="InterPro" id="IPR013196">
    <property type="entry name" value="HTH_11"/>
</dbReference>
<comment type="function">
    <text evidence="6">Acts both as a biotin--[acetyl-CoA-carboxylase] ligase and a repressor.</text>
</comment>
<feature type="binding site" evidence="6">
    <location>
        <position position="117"/>
    </location>
    <ligand>
        <name>biotin</name>
        <dbReference type="ChEBI" id="CHEBI:57586"/>
    </ligand>
</feature>
<keyword evidence="9" id="KW-1185">Reference proteome</keyword>
<name>A0ABM9D569_9BACT</name>
<dbReference type="Gene3D" id="1.10.10.10">
    <property type="entry name" value="Winged helix-like DNA-binding domain superfamily/Winged helix DNA-binding domain"/>
    <property type="match status" value="1"/>
</dbReference>
<dbReference type="PANTHER" id="PTHR12835:SF5">
    <property type="entry name" value="BIOTIN--PROTEIN LIGASE"/>
    <property type="match status" value="1"/>
</dbReference>
<dbReference type="RefSeq" id="WP_305731316.1">
    <property type="nucleotide sequence ID" value="NZ_OW150024.1"/>
</dbReference>
<dbReference type="InterPro" id="IPR008988">
    <property type="entry name" value="Transcriptional_repressor_C"/>
</dbReference>
<evidence type="ECO:0000256" key="6">
    <source>
        <dbReference type="HAMAP-Rule" id="MF_00978"/>
    </source>
</evidence>
<dbReference type="CDD" id="cd16442">
    <property type="entry name" value="BPL"/>
    <property type="match status" value="1"/>
</dbReference>
<reference evidence="8 9" key="1">
    <citation type="submission" date="2022-03" db="EMBL/GenBank/DDBJ databases">
        <authorList>
            <person name="Koch H."/>
        </authorList>
    </citation>
    <scope>NUCLEOTIDE SEQUENCE [LARGE SCALE GENOMIC DNA]</scope>
    <source>
        <strain evidence="8 9">G1</strain>
    </source>
</reference>
<dbReference type="EMBL" id="OW150024">
    <property type="protein sequence ID" value="CAH2030379.1"/>
    <property type="molecule type" value="Genomic_DNA"/>
</dbReference>
<dbReference type="Gene3D" id="3.30.930.10">
    <property type="entry name" value="Bira Bifunctional Protein, Domain 2"/>
    <property type="match status" value="1"/>
</dbReference>
<evidence type="ECO:0000256" key="3">
    <source>
        <dbReference type="ARBA" id="ARBA00022840"/>
    </source>
</evidence>
<organism evidence="8 9">
    <name type="scientific">Trichlorobacter ammonificans</name>
    <dbReference type="NCBI Taxonomy" id="2916410"/>
    <lineage>
        <taxon>Bacteria</taxon>
        <taxon>Pseudomonadati</taxon>
        <taxon>Thermodesulfobacteriota</taxon>
        <taxon>Desulfuromonadia</taxon>
        <taxon>Geobacterales</taxon>
        <taxon>Geobacteraceae</taxon>
        <taxon>Trichlorobacter</taxon>
    </lineage>
</organism>
<evidence type="ECO:0000313" key="8">
    <source>
        <dbReference type="EMBL" id="CAH2030379.1"/>
    </source>
</evidence>
<comment type="similarity">
    <text evidence="6">Belongs to the biotin--protein ligase family.</text>
</comment>
<dbReference type="SUPFAM" id="SSF55681">
    <property type="entry name" value="Class II aaRS and biotin synthetases"/>
    <property type="match status" value="1"/>
</dbReference>
<dbReference type="InterPro" id="IPR045864">
    <property type="entry name" value="aa-tRNA-synth_II/BPL/LPL"/>
</dbReference>
<dbReference type="InterPro" id="IPR036388">
    <property type="entry name" value="WH-like_DNA-bd_sf"/>
</dbReference>
<dbReference type="PROSITE" id="PS51733">
    <property type="entry name" value="BPL_LPL_CATALYTIC"/>
    <property type="match status" value="1"/>
</dbReference>
<sequence length="325" mass="35155">MNDRTCAILRLLRESNDYLSGSRLSRELGITRAAVWKQIAVLREEGHRIEATPSRGYRLLSSPDLLDEPSLRSLLPTGCLVGRRLVCAAATSSTNSDAFRLAEEGAPEGTVVLADSQSGGKGRLGRRWESPAGVNLYCSVILRPPLLPHEASQLTFLSAVAVARTIEAVTGLHPGIKWPNDLLLGERKVAGLLNEMSAETDRVGFVILGIGVNINMQAHQFPDGLRHPATSLLLASGTTVSRSVFTVRLFQELAAGYERFLREGFDPVREEWAGRSTAFGREVAVDTGAGILRGPFSGIDRDGALLLQRPDGSLERVLSGDVTVY</sequence>
<dbReference type="SUPFAM" id="SSF50037">
    <property type="entry name" value="C-terminal domain of transcriptional repressors"/>
    <property type="match status" value="1"/>
</dbReference>
<feature type="binding site" evidence="6">
    <location>
        <position position="188"/>
    </location>
    <ligand>
        <name>biotin</name>
        <dbReference type="ChEBI" id="CHEBI:57586"/>
    </ligand>
</feature>
<keyword evidence="6" id="KW-0238">DNA-binding</keyword>
<feature type="domain" description="BPL/LPL catalytic" evidence="7">
    <location>
        <begin position="65"/>
        <end position="261"/>
    </location>
</feature>
<keyword evidence="3 6" id="KW-0067">ATP-binding</keyword>
<evidence type="ECO:0000313" key="9">
    <source>
        <dbReference type="Proteomes" id="UP001295463"/>
    </source>
</evidence>
<dbReference type="Pfam" id="PF08279">
    <property type="entry name" value="HTH_11"/>
    <property type="match status" value="1"/>
</dbReference>
<dbReference type="Pfam" id="PF02237">
    <property type="entry name" value="BPL_C"/>
    <property type="match status" value="1"/>
</dbReference>
<gene>
    <name evidence="6 8" type="primary">birA</name>
    <name evidence="8" type="ORF">GEAMG1_0562</name>
</gene>
<protein>
    <recommendedName>
        <fullName evidence="6">Bifunctional ligase/repressor BirA</fullName>
    </recommendedName>
    <alternativeName>
        <fullName evidence="6">Biotin--[acetyl-CoA-carboxylase] ligase</fullName>
        <ecNumber evidence="6">6.3.4.15</ecNumber>
    </alternativeName>
    <alternativeName>
        <fullName evidence="6">Biotin--protein ligase</fullName>
    </alternativeName>
    <alternativeName>
        <fullName evidence="6">Biotin-[acetyl-CoA carboxylase] synthetase</fullName>
    </alternativeName>
</protein>
<dbReference type="CDD" id="cd00090">
    <property type="entry name" value="HTH_ARSR"/>
    <property type="match status" value="1"/>
</dbReference>
<dbReference type="NCBIfam" id="TIGR00121">
    <property type="entry name" value="birA_ligase"/>
    <property type="match status" value="1"/>
</dbReference>
<dbReference type="HAMAP" id="MF_00978">
    <property type="entry name" value="Bifunct_BirA"/>
    <property type="match status" value="1"/>
</dbReference>
<dbReference type="EC" id="6.3.4.15" evidence="6"/>
<keyword evidence="4 6" id="KW-0092">Biotin</keyword>
<keyword evidence="2 6" id="KW-0547">Nucleotide-binding</keyword>
<dbReference type="InterPro" id="IPR011991">
    <property type="entry name" value="ArsR-like_HTH"/>
</dbReference>
<dbReference type="SUPFAM" id="SSF46785">
    <property type="entry name" value="Winged helix' DNA-binding domain"/>
    <property type="match status" value="1"/>
</dbReference>
<evidence type="ECO:0000256" key="1">
    <source>
        <dbReference type="ARBA" id="ARBA00022598"/>
    </source>
</evidence>
<dbReference type="InterPro" id="IPR004143">
    <property type="entry name" value="BPL_LPL_catalytic"/>
</dbReference>
<dbReference type="Pfam" id="PF03099">
    <property type="entry name" value="BPL_LplA_LipB"/>
    <property type="match status" value="1"/>
</dbReference>
<evidence type="ECO:0000256" key="2">
    <source>
        <dbReference type="ARBA" id="ARBA00022741"/>
    </source>
</evidence>
<evidence type="ECO:0000259" key="7">
    <source>
        <dbReference type="PROSITE" id="PS51733"/>
    </source>
</evidence>
<dbReference type="InterPro" id="IPR036390">
    <property type="entry name" value="WH_DNA-bd_sf"/>
</dbReference>
<feature type="binding site" evidence="6">
    <location>
        <begin position="93"/>
        <end position="95"/>
    </location>
    <ligand>
        <name>biotin</name>
        <dbReference type="ChEBI" id="CHEBI:57586"/>
    </ligand>
</feature>
<dbReference type="GO" id="GO:0004077">
    <property type="term" value="F:biotin--[biotin carboxyl-carrier protein] ligase activity"/>
    <property type="evidence" value="ECO:0007669"/>
    <property type="project" value="UniProtKB-EC"/>
</dbReference>
<dbReference type="InterPro" id="IPR003142">
    <property type="entry name" value="BPL_C"/>
</dbReference>
<accession>A0ABM9D569</accession>
<keyword evidence="6" id="KW-0804">Transcription</keyword>
<dbReference type="Gene3D" id="2.30.30.100">
    <property type="match status" value="1"/>
</dbReference>
<feature type="DNA-binding region" description="H-T-H motif" evidence="6">
    <location>
        <begin position="21"/>
        <end position="40"/>
    </location>
</feature>
<dbReference type="PANTHER" id="PTHR12835">
    <property type="entry name" value="BIOTIN PROTEIN LIGASE"/>
    <property type="match status" value="1"/>
</dbReference>
<comment type="catalytic activity">
    <reaction evidence="5 6">
        <text>biotin + L-lysyl-[protein] + ATP = N(6)-biotinyl-L-lysyl-[protein] + AMP + diphosphate + H(+)</text>
        <dbReference type="Rhea" id="RHEA:11756"/>
        <dbReference type="Rhea" id="RHEA-COMP:9752"/>
        <dbReference type="Rhea" id="RHEA-COMP:10505"/>
        <dbReference type="ChEBI" id="CHEBI:15378"/>
        <dbReference type="ChEBI" id="CHEBI:29969"/>
        <dbReference type="ChEBI" id="CHEBI:30616"/>
        <dbReference type="ChEBI" id="CHEBI:33019"/>
        <dbReference type="ChEBI" id="CHEBI:57586"/>
        <dbReference type="ChEBI" id="CHEBI:83144"/>
        <dbReference type="ChEBI" id="CHEBI:456215"/>
        <dbReference type="EC" id="6.3.4.15"/>
    </reaction>
</comment>
<evidence type="ECO:0000256" key="5">
    <source>
        <dbReference type="ARBA" id="ARBA00047846"/>
    </source>
</evidence>
<proteinExistence type="inferred from homology"/>
<keyword evidence="1 6" id="KW-0436">Ligase</keyword>
<comment type="caution">
    <text evidence="6">Lacks conserved residue(s) required for the propagation of feature annotation.</text>
</comment>
<dbReference type="InterPro" id="IPR004408">
    <property type="entry name" value="Biotin_CoA_COase_ligase"/>
</dbReference>